<dbReference type="PANTHER" id="PTHR11364">
    <property type="entry name" value="THIOSULFATE SULFERTANSFERASE"/>
    <property type="match status" value="1"/>
</dbReference>
<evidence type="ECO:0000259" key="4">
    <source>
        <dbReference type="PROSITE" id="PS50206"/>
    </source>
</evidence>
<dbReference type="CDD" id="cd01449">
    <property type="entry name" value="TST_Repeat_2"/>
    <property type="match status" value="1"/>
</dbReference>
<evidence type="ECO:0000313" key="5">
    <source>
        <dbReference type="EMBL" id="VAW06053.1"/>
    </source>
</evidence>
<feature type="domain" description="Rhodanese" evidence="4">
    <location>
        <begin position="38"/>
        <end position="152"/>
    </location>
</feature>
<dbReference type="GO" id="GO:0016784">
    <property type="term" value="F:3-mercaptopyruvate sulfurtransferase activity"/>
    <property type="evidence" value="ECO:0007669"/>
    <property type="project" value="UniProtKB-EC"/>
</dbReference>
<keyword evidence="1 5" id="KW-0808">Transferase</keyword>
<organism evidence="5">
    <name type="scientific">hydrothermal vent metagenome</name>
    <dbReference type="NCBI Taxonomy" id="652676"/>
    <lineage>
        <taxon>unclassified sequences</taxon>
        <taxon>metagenomes</taxon>
        <taxon>ecological metagenomes</taxon>
    </lineage>
</organism>
<protein>
    <submittedName>
        <fullName evidence="5">3-mercaptopyruvate sulfurtransferase</fullName>
        <ecNumber evidence="5">2.8.1.2</ecNumber>
    </submittedName>
</protein>
<proteinExistence type="predicted"/>
<accession>A0A3B0SP97</accession>
<sequence length="162" mass="16919">SDGGSVTGEAPMIADANYKADPQPDRVSKAQDIRAALNSEQSSVVDARPAARFFADVPEPRAGLKSGHMPGAHNLPFGALLNDDGTMRAADEIAALFTGAGADLKHPITTTCGSGVTAAVLSLALETIGHRRHSLYDGSWAHWGDEGNAERDFPVTAGKGRR</sequence>
<name>A0A3B0SP97_9ZZZZ</name>
<evidence type="ECO:0000256" key="3">
    <source>
        <dbReference type="SAM" id="MobiDB-lite"/>
    </source>
</evidence>
<dbReference type="Gene3D" id="3.40.250.10">
    <property type="entry name" value="Rhodanese-like domain"/>
    <property type="match status" value="1"/>
</dbReference>
<feature type="region of interest" description="Disordered" evidence="3">
    <location>
        <begin position="1"/>
        <end position="29"/>
    </location>
</feature>
<dbReference type="PANTHER" id="PTHR11364:SF27">
    <property type="entry name" value="SULFURTRANSFERASE"/>
    <property type="match status" value="1"/>
</dbReference>
<reference evidence="5" key="1">
    <citation type="submission" date="2018-06" db="EMBL/GenBank/DDBJ databases">
        <authorList>
            <person name="Zhirakovskaya E."/>
        </authorList>
    </citation>
    <scope>NUCLEOTIDE SEQUENCE</scope>
</reference>
<dbReference type="GO" id="GO:0005739">
    <property type="term" value="C:mitochondrion"/>
    <property type="evidence" value="ECO:0007669"/>
    <property type="project" value="TreeGrafter"/>
</dbReference>
<dbReference type="InterPro" id="IPR036873">
    <property type="entry name" value="Rhodanese-like_dom_sf"/>
</dbReference>
<dbReference type="PROSITE" id="PS50206">
    <property type="entry name" value="RHODANESE_3"/>
    <property type="match status" value="1"/>
</dbReference>
<dbReference type="SMART" id="SM00450">
    <property type="entry name" value="RHOD"/>
    <property type="match status" value="1"/>
</dbReference>
<gene>
    <name evidence="5" type="ORF">MNBD_ALPHA05-469</name>
</gene>
<dbReference type="InterPro" id="IPR045078">
    <property type="entry name" value="TST/MPST-like"/>
</dbReference>
<keyword evidence="5" id="KW-0670">Pyruvate</keyword>
<evidence type="ECO:0000256" key="1">
    <source>
        <dbReference type="ARBA" id="ARBA00022679"/>
    </source>
</evidence>
<dbReference type="GO" id="GO:0004792">
    <property type="term" value="F:thiosulfate-cyanide sulfurtransferase activity"/>
    <property type="evidence" value="ECO:0007669"/>
    <property type="project" value="TreeGrafter"/>
</dbReference>
<dbReference type="SUPFAM" id="SSF52821">
    <property type="entry name" value="Rhodanese/Cell cycle control phosphatase"/>
    <property type="match status" value="1"/>
</dbReference>
<dbReference type="InterPro" id="IPR001763">
    <property type="entry name" value="Rhodanese-like_dom"/>
</dbReference>
<dbReference type="AlphaFoldDB" id="A0A3B0SP97"/>
<dbReference type="EC" id="2.8.1.2" evidence="5"/>
<dbReference type="Pfam" id="PF00581">
    <property type="entry name" value="Rhodanese"/>
    <property type="match status" value="1"/>
</dbReference>
<keyword evidence="2" id="KW-0677">Repeat</keyword>
<feature type="non-terminal residue" evidence="5">
    <location>
        <position position="1"/>
    </location>
</feature>
<evidence type="ECO:0000256" key="2">
    <source>
        <dbReference type="ARBA" id="ARBA00022737"/>
    </source>
</evidence>
<dbReference type="EMBL" id="UOEH01000498">
    <property type="protein sequence ID" value="VAW06053.1"/>
    <property type="molecule type" value="Genomic_DNA"/>
</dbReference>
<dbReference type="FunFam" id="3.40.250.10:FF:000001">
    <property type="entry name" value="Sulfurtransferase"/>
    <property type="match status" value="1"/>
</dbReference>